<sequence>MTAKLWQQRIANPQEWKFGTHQQGNNIPTTHNAPAVAKYTPHVPPSLTNAPVNFRIDLYQIQQLVLRMQKNQ</sequence>
<organism evidence="1 2">
    <name type="scientific">Diversispora epigaea</name>
    <dbReference type="NCBI Taxonomy" id="1348612"/>
    <lineage>
        <taxon>Eukaryota</taxon>
        <taxon>Fungi</taxon>
        <taxon>Fungi incertae sedis</taxon>
        <taxon>Mucoromycota</taxon>
        <taxon>Glomeromycotina</taxon>
        <taxon>Glomeromycetes</taxon>
        <taxon>Diversisporales</taxon>
        <taxon>Diversisporaceae</taxon>
        <taxon>Diversispora</taxon>
    </lineage>
</organism>
<comment type="caution">
    <text evidence="1">The sequence shown here is derived from an EMBL/GenBank/DDBJ whole genome shotgun (WGS) entry which is preliminary data.</text>
</comment>
<gene>
    <name evidence="1" type="ORF">Glove_208g72</name>
</gene>
<protein>
    <submittedName>
        <fullName evidence="1">Uncharacterized protein</fullName>
    </submittedName>
</protein>
<dbReference type="AlphaFoldDB" id="A0A397IS65"/>
<evidence type="ECO:0000313" key="1">
    <source>
        <dbReference type="EMBL" id="RHZ75954.1"/>
    </source>
</evidence>
<proteinExistence type="predicted"/>
<name>A0A397IS65_9GLOM</name>
<keyword evidence="2" id="KW-1185">Reference proteome</keyword>
<accession>A0A397IS65</accession>
<dbReference type="Proteomes" id="UP000266861">
    <property type="component" value="Unassembled WGS sequence"/>
</dbReference>
<reference evidence="1 2" key="1">
    <citation type="submission" date="2018-08" db="EMBL/GenBank/DDBJ databases">
        <title>Genome and evolution of the arbuscular mycorrhizal fungus Diversispora epigaea (formerly Glomus versiforme) and its bacterial endosymbionts.</title>
        <authorList>
            <person name="Sun X."/>
            <person name="Fei Z."/>
            <person name="Harrison M."/>
        </authorList>
    </citation>
    <scope>NUCLEOTIDE SEQUENCE [LARGE SCALE GENOMIC DNA]</scope>
    <source>
        <strain evidence="1 2">IT104</strain>
    </source>
</reference>
<evidence type="ECO:0000313" key="2">
    <source>
        <dbReference type="Proteomes" id="UP000266861"/>
    </source>
</evidence>
<dbReference type="OrthoDB" id="2333333at2759"/>
<dbReference type="EMBL" id="PQFF01000195">
    <property type="protein sequence ID" value="RHZ75954.1"/>
    <property type="molecule type" value="Genomic_DNA"/>
</dbReference>